<proteinExistence type="predicted"/>
<evidence type="ECO:0000256" key="3">
    <source>
        <dbReference type="ARBA" id="ARBA00022989"/>
    </source>
</evidence>
<dbReference type="NCBIfam" id="TIGR03062">
    <property type="entry name" value="pip_yhgE_Cterm"/>
    <property type="match status" value="1"/>
</dbReference>
<dbReference type="RefSeq" id="WP_219874853.1">
    <property type="nucleotide sequence ID" value="NZ_JAHZIJ010000026.1"/>
</dbReference>
<gene>
    <name evidence="7" type="ORF">K0T92_22870</name>
</gene>
<comment type="caution">
    <text evidence="7">The sequence shown here is derived from an EMBL/GenBank/DDBJ whole genome shotgun (WGS) entry which is preliminary data.</text>
</comment>
<feature type="transmembrane region" description="Helical" evidence="5">
    <location>
        <begin position="606"/>
        <end position="629"/>
    </location>
</feature>
<dbReference type="EMBL" id="JAHZIJ010000026">
    <property type="protein sequence ID" value="MBW7477566.1"/>
    <property type="molecule type" value="Genomic_DNA"/>
</dbReference>
<evidence type="ECO:0000256" key="1">
    <source>
        <dbReference type="ARBA" id="ARBA00004141"/>
    </source>
</evidence>
<dbReference type="PROSITE" id="PS51257">
    <property type="entry name" value="PROKAR_LIPOPROTEIN"/>
    <property type="match status" value="1"/>
</dbReference>
<dbReference type="InterPro" id="IPR017500">
    <property type="entry name" value="Phage_infect_YhgE_N"/>
</dbReference>
<dbReference type="Gene3D" id="1.10.287.950">
    <property type="entry name" value="Methyl-accepting chemotaxis protein"/>
    <property type="match status" value="1"/>
</dbReference>
<feature type="domain" description="ABC-2 type transporter transmembrane" evidence="6">
    <location>
        <begin position="29"/>
        <end position="166"/>
    </location>
</feature>
<dbReference type="InterPro" id="IPR017501">
    <property type="entry name" value="Phage_infect_YhgE_C"/>
</dbReference>
<evidence type="ECO:0000256" key="5">
    <source>
        <dbReference type="SAM" id="Phobius"/>
    </source>
</evidence>
<dbReference type="Gene3D" id="3.40.1710.10">
    <property type="entry name" value="abc type-2 transporter like domain"/>
    <property type="match status" value="1"/>
</dbReference>
<keyword evidence="3 5" id="KW-1133">Transmembrane helix</keyword>
<accession>A0ABS7DCD5</accession>
<evidence type="ECO:0000313" key="8">
    <source>
        <dbReference type="Proteomes" id="UP000812277"/>
    </source>
</evidence>
<evidence type="ECO:0000313" key="7">
    <source>
        <dbReference type="EMBL" id="MBW7477566.1"/>
    </source>
</evidence>
<feature type="domain" description="ABC-2 type transporter transmembrane" evidence="6">
    <location>
        <begin position="509"/>
        <end position="708"/>
    </location>
</feature>
<comment type="subcellular location">
    <subcellularLocation>
        <location evidence="1">Membrane</location>
        <topology evidence="1">Multi-pass membrane protein</topology>
    </subcellularLocation>
</comment>
<sequence length="726" mass="77847">MRNNPFHVFVQDVRLFLKSPMLIVTFVAVACIPVLYAGFLIKGAWDPYGKLNELPVAVVNMDTGAVLEGEKMEVGKDFVEELKKNRSFGWRFVSEEDARAGMVNNVYYATITIPTEFSADVASLTGDMPKQAELIYESNSYYNFVAGQISENATKELRTKLSQHLTEAYSRSIVTQFQTLSSGLGDASEGAAKLNKGALELKDGAVKVADNLNGLEAGARKLNSSVSQLHSGAVKLHNGVSELVNGTNKLGDGVSKLSAANGQLQRGADELVGGTKAFEAGIRDSRDGADRLTEGLQSAAKGSSQLEAGLASSVTASEKLKDGSAGVAEGLRRLIESNAELAGDSELQKLLEMSQAVAAGSQELTSGQSKLLDGSRTLNRAQQLLLKGSQSISSGQAELLQGIRQLQNGGVKLSDGLKEYSASFTPLKTGIDKAAAGARQLSAGSQRLEAGLSLLSEGSGELAAGATQLHAGGVKLSGGAVQLTEGTDELAVKLSHAAQETAALKADDRTLNLFSHPVEVKANDDRHIKKYGYGIAPYFLSIALFAGSLIFTTVFSPRNSSALDAAGMRLFVSKAITFGMMSLAQSLIVCTFLAFVLGLKVQSIPLFYLFTIITGFAFMFICQAAVTWFDQPGRFLVLLLMIFQLVSSAGTFPLELLPGWAKAIHPWMPMTYSIRGFRDVISSGDYSDLWRQAGHLAIYCVFFFVLTLVYFLIRREGRVQEQQMPA</sequence>
<evidence type="ECO:0000256" key="4">
    <source>
        <dbReference type="ARBA" id="ARBA00023136"/>
    </source>
</evidence>
<keyword evidence="4 5" id="KW-0472">Membrane</keyword>
<feature type="transmembrane region" description="Helical" evidence="5">
    <location>
        <begin position="20"/>
        <end position="41"/>
    </location>
</feature>
<protein>
    <submittedName>
        <fullName evidence="7">YhgE/Pip domain-containing protein</fullName>
    </submittedName>
</protein>
<feature type="transmembrane region" description="Helical" evidence="5">
    <location>
        <begin position="535"/>
        <end position="555"/>
    </location>
</feature>
<dbReference type="PANTHER" id="PTHR43077">
    <property type="entry name" value="TRANSPORT PERMEASE YVFS-RELATED"/>
    <property type="match status" value="1"/>
</dbReference>
<dbReference type="NCBIfam" id="TIGR03061">
    <property type="entry name" value="pip_yhgE_Nterm"/>
    <property type="match status" value="1"/>
</dbReference>
<dbReference type="InterPro" id="IPR051328">
    <property type="entry name" value="T7SS_ABC-Transporter"/>
</dbReference>
<organism evidence="7 8">
    <name type="scientific">Paenibacillus oenotherae</name>
    <dbReference type="NCBI Taxonomy" id="1435645"/>
    <lineage>
        <taxon>Bacteria</taxon>
        <taxon>Bacillati</taxon>
        <taxon>Bacillota</taxon>
        <taxon>Bacilli</taxon>
        <taxon>Bacillales</taxon>
        <taxon>Paenibacillaceae</taxon>
        <taxon>Paenibacillus</taxon>
    </lineage>
</organism>
<dbReference type="Proteomes" id="UP000812277">
    <property type="component" value="Unassembled WGS sequence"/>
</dbReference>
<reference evidence="7 8" key="1">
    <citation type="submission" date="2021-07" db="EMBL/GenBank/DDBJ databases">
        <title>Paenibacillus radiodurans sp. nov., isolated from the southeastern edge of Tengger Desert.</title>
        <authorList>
            <person name="Zhang G."/>
        </authorList>
    </citation>
    <scope>NUCLEOTIDE SEQUENCE [LARGE SCALE GENOMIC DNA]</scope>
    <source>
        <strain evidence="7 8">DT7-4</strain>
    </source>
</reference>
<dbReference type="PANTHER" id="PTHR43077:SF5">
    <property type="entry name" value="PHAGE INFECTION PROTEIN"/>
    <property type="match status" value="1"/>
</dbReference>
<evidence type="ECO:0000256" key="2">
    <source>
        <dbReference type="ARBA" id="ARBA00022692"/>
    </source>
</evidence>
<keyword evidence="8" id="KW-1185">Reference proteome</keyword>
<evidence type="ECO:0000259" key="6">
    <source>
        <dbReference type="Pfam" id="PF12698"/>
    </source>
</evidence>
<name>A0ABS7DCD5_9BACL</name>
<dbReference type="Pfam" id="PF12698">
    <property type="entry name" value="ABC2_membrane_3"/>
    <property type="match status" value="2"/>
</dbReference>
<dbReference type="NCBIfam" id="TIGR03057">
    <property type="entry name" value="xxxLxxG_by_4"/>
    <property type="match status" value="1"/>
</dbReference>
<keyword evidence="2 5" id="KW-0812">Transmembrane</keyword>
<dbReference type="InterPro" id="IPR023908">
    <property type="entry name" value="xxxLxxG_rpt"/>
</dbReference>
<feature type="transmembrane region" description="Helical" evidence="5">
    <location>
        <begin position="696"/>
        <end position="713"/>
    </location>
</feature>
<feature type="transmembrane region" description="Helical" evidence="5">
    <location>
        <begin position="635"/>
        <end position="657"/>
    </location>
</feature>
<feature type="transmembrane region" description="Helical" evidence="5">
    <location>
        <begin position="575"/>
        <end position="599"/>
    </location>
</feature>
<dbReference type="InterPro" id="IPR013525">
    <property type="entry name" value="ABC2_TM"/>
</dbReference>